<keyword evidence="3" id="KW-0227">DNA damage</keyword>
<dbReference type="InterPro" id="IPR027417">
    <property type="entry name" value="P-loop_NTPase"/>
</dbReference>
<evidence type="ECO:0000259" key="16">
    <source>
        <dbReference type="PROSITE" id="PS51198"/>
    </source>
</evidence>
<keyword evidence="5 15" id="KW-0347">Helicase</keyword>
<dbReference type="AlphaFoldDB" id="A0A1Y4DAC7"/>
<dbReference type="Gene3D" id="3.40.50.300">
    <property type="entry name" value="P-loop containing nucleotide triphosphate hydrolases"/>
    <property type="match status" value="4"/>
</dbReference>
<dbReference type="Gene3D" id="1.10.486.10">
    <property type="entry name" value="PCRA, domain 4"/>
    <property type="match status" value="1"/>
</dbReference>
<keyword evidence="4 15" id="KW-0378">Hydrolase</keyword>
<dbReference type="Pfam" id="PF12705">
    <property type="entry name" value="PDDEXK_1"/>
    <property type="match status" value="1"/>
</dbReference>
<keyword evidence="10" id="KW-0413">Isomerase</keyword>
<dbReference type="GO" id="GO:0005829">
    <property type="term" value="C:cytosol"/>
    <property type="evidence" value="ECO:0007669"/>
    <property type="project" value="TreeGrafter"/>
</dbReference>
<keyword evidence="8" id="KW-0238">DNA-binding</keyword>
<dbReference type="InterPro" id="IPR011335">
    <property type="entry name" value="Restrct_endonuc-II-like"/>
</dbReference>
<evidence type="ECO:0000256" key="12">
    <source>
        <dbReference type="ARBA" id="ARBA00034808"/>
    </source>
</evidence>
<evidence type="ECO:0000256" key="3">
    <source>
        <dbReference type="ARBA" id="ARBA00022763"/>
    </source>
</evidence>
<dbReference type="GO" id="GO:0003677">
    <property type="term" value="F:DNA binding"/>
    <property type="evidence" value="ECO:0007669"/>
    <property type="project" value="UniProtKB-KW"/>
</dbReference>
<keyword evidence="6" id="KW-0269">Exonuclease</keyword>
<keyword evidence="2 15" id="KW-0547">Nucleotide-binding</keyword>
<dbReference type="GO" id="GO:0004527">
    <property type="term" value="F:exonuclease activity"/>
    <property type="evidence" value="ECO:0007669"/>
    <property type="project" value="UniProtKB-KW"/>
</dbReference>
<evidence type="ECO:0000259" key="17">
    <source>
        <dbReference type="PROSITE" id="PS51217"/>
    </source>
</evidence>
<dbReference type="SUPFAM" id="SSF52540">
    <property type="entry name" value="P-loop containing nucleoside triphosphate hydrolases"/>
    <property type="match status" value="1"/>
</dbReference>
<dbReference type="RefSeq" id="WP_087289010.1">
    <property type="nucleotide sequence ID" value="NZ_NFJD01000004.1"/>
</dbReference>
<evidence type="ECO:0000313" key="18">
    <source>
        <dbReference type="EMBL" id="OUO56184.1"/>
    </source>
</evidence>
<dbReference type="Gene3D" id="3.90.320.10">
    <property type="match status" value="1"/>
</dbReference>
<dbReference type="GO" id="GO:0000725">
    <property type="term" value="P:recombinational repair"/>
    <property type="evidence" value="ECO:0007669"/>
    <property type="project" value="TreeGrafter"/>
</dbReference>
<evidence type="ECO:0000256" key="5">
    <source>
        <dbReference type="ARBA" id="ARBA00022806"/>
    </source>
</evidence>
<dbReference type="OrthoDB" id="9810135at2"/>
<organism evidence="18 19">
    <name type="scientific">Candidatus Avelusimicrobium gallicola</name>
    <dbReference type="NCBI Taxonomy" id="2562704"/>
    <lineage>
        <taxon>Bacteria</taxon>
        <taxon>Pseudomonadati</taxon>
        <taxon>Elusimicrobiota</taxon>
        <taxon>Elusimicrobia</taxon>
        <taxon>Elusimicrobiales</taxon>
        <taxon>Elusimicrobiaceae</taxon>
        <taxon>Candidatus Avelusimicrobium</taxon>
    </lineage>
</organism>
<evidence type="ECO:0000256" key="11">
    <source>
        <dbReference type="ARBA" id="ARBA00034617"/>
    </source>
</evidence>
<evidence type="ECO:0000256" key="6">
    <source>
        <dbReference type="ARBA" id="ARBA00022839"/>
    </source>
</evidence>
<evidence type="ECO:0000256" key="13">
    <source>
        <dbReference type="ARBA" id="ARBA00034923"/>
    </source>
</evidence>
<dbReference type="InterPro" id="IPR038726">
    <property type="entry name" value="PDDEXK_AddAB-type"/>
</dbReference>
<dbReference type="InterPro" id="IPR014016">
    <property type="entry name" value="UvrD-like_ATP-bd"/>
</dbReference>
<sequence>MITEDRSQVQTRLDVNMVVEAGAGTGKTTLLIDRLCLAVLARGIQVEKLVALTFTEKAAAEIKTRFMDKLQHLIRAVQEHEPDRTLELLQNSFSVSDADIASRAEAALSRLDRAAIGTIHGFCADILKAFPLEAGLSPHAEIDAGQRAARLFDARWNTFLDEELGVNAPRAEAWKRVLAEISLPDLKAFAQELCSGKIEAYDYYTHRDLLASVCLERARQAEELAAALTRPGKKARNGELALAAAGQSLRRTAAFLKGQPVPAPAAQTAPAFPAAAYKDWDEADFEQARSLVLFAEKTAPEKQQIFLSALELVQRVTEEVRADYAREGILSFDDLIVKTRNLLEKNLYVRRLLKEKFDVLFIDEFQDTDPVQGELLLFLAEEKASSAGRWQDVRLAPGKLFVVGDPKQSIYRFRGADITAYELFTDLILKQGGVKCFLRQNFRSEAEIIDAANAVCSRAMIQQTAFQPAYEPIYTAKTARTGAVQWLFVTPAPDGPAGADDFRDNQAERIADWIEANVGRMTLSDGRKLQYRDIALLTRAATTAGPYTDALRRRGIVFNVETDKNFYRKQEINDFLNFLRAAQDVQDRTALAGILRSPLFGFTDEEIYQIARRGELTLSARPADARLAQSYALLKQFGRRAGRTPLKELLQAVLDETFLPEACAAAYEGEQTLANLNRLVTLAQGYAADGAASLQQFLAEVQTILEEEPERLGAPLPEEALNAVSVMTVHKSKGLEFPVVILADLSKKDSAAVSQPARHIFSWQYNMHGLRAGKVCDVNLAFLEEEQKKHGKCEEVRVLYVALTRAREKLILAADGRKGALKAAAAFAAAGLFPNEETCPPVLQEEALQVPVVYAPYQNPETFLYRHAAAPAAAETERELAAWRTAHERRKTQYERLLQTALAQTPSERVLEDLPLTPAQQAAAQLGTVCHRTLEKILTRPQTDLQTAVSLAAAQAGAPERAPEAKALLEPFLQSALFGQMTACNVLACEMPFSFAEPEGEIVSGVMDAVLQTPEGTVWVLDYKTDQIRPGAEKAVLDEKYRPQLEVYVRAAQKLFAGRKVRGSAVFLRTFAAADL</sequence>
<dbReference type="Pfam" id="PF13361">
    <property type="entry name" value="UvrD_C"/>
    <property type="match status" value="1"/>
</dbReference>
<evidence type="ECO:0000256" key="14">
    <source>
        <dbReference type="ARBA" id="ARBA00048988"/>
    </source>
</evidence>
<evidence type="ECO:0000256" key="2">
    <source>
        <dbReference type="ARBA" id="ARBA00022741"/>
    </source>
</evidence>
<evidence type="ECO:0000256" key="7">
    <source>
        <dbReference type="ARBA" id="ARBA00022840"/>
    </source>
</evidence>
<dbReference type="EC" id="5.6.2.4" evidence="12"/>
<keyword evidence="1" id="KW-0540">Nuclease</keyword>
<dbReference type="Proteomes" id="UP000196368">
    <property type="component" value="Unassembled WGS sequence"/>
</dbReference>
<dbReference type="InterPro" id="IPR011604">
    <property type="entry name" value="PDDEXK-like_dom_sf"/>
</dbReference>
<feature type="binding site" evidence="15">
    <location>
        <begin position="21"/>
        <end position="28"/>
    </location>
    <ligand>
        <name>ATP</name>
        <dbReference type="ChEBI" id="CHEBI:30616"/>
    </ligand>
</feature>
<evidence type="ECO:0000313" key="19">
    <source>
        <dbReference type="Proteomes" id="UP000196368"/>
    </source>
</evidence>
<evidence type="ECO:0000256" key="10">
    <source>
        <dbReference type="ARBA" id="ARBA00023235"/>
    </source>
</evidence>
<evidence type="ECO:0000256" key="1">
    <source>
        <dbReference type="ARBA" id="ARBA00022722"/>
    </source>
</evidence>
<dbReference type="PANTHER" id="PTHR11070">
    <property type="entry name" value="UVRD / RECB / PCRA DNA HELICASE FAMILY MEMBER"/>
    <property type="match status" value="1"/>
</dbReference>
<feature type="domain" description="UvrD-like helicase C-terminal" evidence="17">
    <location>
        <begin position="463"/>
        <end position="734"/>
    </location>
</feature>
<keyword evidence="7 15" id="KW-0067">ATP-binding</keyword>
<dbReference type="GO" id="GO:0043138">
    <property type="term" value="F:3'-5' DNA helicase activity"/>
    <property type="evidence" value="ECO:0007669"/>
    <property type="project" value="UniProtKB-EC"/>
</dbReference>
<dbReference type="EMBL" id="NFJD01000004">
    <property type="protein sequence ID" value="OUO56184.1"/>
    <property type="molecule type" value="Genomic_DNA"/>
</dbReference>
<proteinExistence type="predicted"/>
<accession>A0A1Y4DAC7</accession>
<comment type="catalytic activity">
    <reaction evidence="11">
        <text>Couples ATP hydrolysis with the unwinding of duplex DNA by translocating in the 3'-5' direction.</text>
        <dbReference type="EC" id="5.6.2.4"/>
    </reaction>
</comment>
<dbReference type="PROSITE" id="PS51217">
    <property type="entry name" value="UVRD_HELICASE_CTER"/>
    <property type="match status" value="1"/>
</dbReference>
<feature type="domain" description="UvrD-like helicase ATP-binding" evidence="16">
    <location>
        <begin position="1"/>
        <end position="445"/>
    </location>
</feature>
<dbReference type="PROSITE" id="PS51198">
    <property type="entry name" value="UVRD_HELICASE_ATP_BIND"/>
    <property type="match status" value="1"/>
</dbReference>
<evidence type="ECO:0000256" key="15">
    <source>
        <dbReference type="PROSITE-ProRule" id="PRU00560"/>
    </source>
</evidence>
<evidence type="ECO:0000256" key="9">
    <source>
        <dbReference type="ARBA" id="ARBA00023204"/>
    </source>
</evidence>
<keyword evidence="19" id="KW-1185">Reference proteome</keyword>
<dbReference type="Pfam" id="PF00580">
    <property type="entry name" value="UvrD-helicase"/>
    <property type="match status" value="1"/>
</dbReference>
<dbReference type="PANTHER" id="PTHR11070:SF2">
    <property type="entry name" value="ATP-DEPENDENT DNA HELICASE SRS2"/>
    <property type="match status" value="1"/>
</dbReference>
<dbReference type="GO" id="GO:0005524">
    <property type="term" value="F:ATP binding"/>
    <property type="evidence" value="ECO:0007669"/>
    <property type="project" value="UniProtKB-UniRule"/>
</dbReference>
<dbReference type="SUPFAM" id="SSF52980">
    <property type="entry name" value="Restriction endonuclease-like"/>
    <property type="match status" value="1"/>
</dbReference>
<evidence type="ECO:0000256" key="8">
    <source>
        <dbReference type="ARBA" id="ARBA00023125"/>
    </source>
</evidence>
<reference evidence="19" key="1">
    <citation type="submission" date="2017-04" db="EMBL/GenBank/DDBJ databases">
        <title>Function of individual gut microbiota members based on whole genome sequencing of pure cultures obtained from chicken caecum.</title>
        <authorList>
            <person name="Medvecky M."/>
            <person name="Cejkova D."/>
            <person name="Polansky O."/>
            <person name="Karasova D."/>
            <person name="Kubasova T."/>
            <person name="Cizek A."/>
            <person name="Rychlik I."/>
        </authorList>
    </citation>
    <scope>NUCLEOTIDE SEQUENCE [LARGE SCALE GENOMIC DNA]</scope>
    <source>
        <strain evidence="19">An273</strain>
    </source>
</reference>
<dbReference type="InterPro" id="IPR000212">
    <property type="entry name" value="DNA_helicase_UvrD/REP"/>
</dbReference>
<dbReference type="InterPro" id="IPR014017">
    <property type="entry name" value="DNA_helicase_UvrD-like_C"/>
</dbReference>
<comment type="caution">
    <text evidence="18">The sequence shown here is derived from an EMBL/GenBank/DDBJ whole genome shotgun (WGS) entry which is preliminary data.</text>
</comment>
<evidence type="ECO:0000256" key="4">
    <source>
        <dbReference type="ARBA" id="ARBA00022801"/>
    </source>
</evidence>
<name>A0A1Y4DAC7_9BACT</name>
<keyword evidence="9" id="KW-0234">DNA repair</keyword>
<comment type="catalytic activity">
    <reaction evidence="14">
        <text>ATP + H2O = ADP + phosphate + H(+)</text>
        <dbReference type="Rhea" id="RHEA:13065"/>
        <dbReference type="ChEBI" id="CHEBI:15377"/>
        <dbReference type="ChEBI" id="CHEBI:15378"/>
        <dbReference type="ChEBI" id="CHEBI:30616"/>
        <dbReference type="ChEBI" id="CHEBI:43474"/>
        <dbReference type="ChEBI" id="CHEBI:456216"/>
        <dbReference type="EC" id="5.6.2.4"/>
    </reaction>
</comment>
<protein>
    <recommendedName>
        <fullName evidence="12">DNA 3'-5' helicase</fullName>
        <ecNumber evidence="12">5.6.2.4</ecNumber>
    </recommendedName>
    <alternativeName>
        <fullName evidence="13">DNA 3'-5' helicase II</fullName>
    </alternativeName>
</protein>
<gene>
    <name evidence="18" type="ORF">B5F75_06090</name>
</gene>